<gene>
    <name evidence="2" type="ORF">Bhyg_00867</name>
</gene>
<dbReference type="EMBL" id="WJQU01000001">
    <property type="protein sequence ID" value="KAJ6645660.1"/>
    <property type="molecule type" value="Genomic_DNA"/>
</dbReference>
<dbReference type="OrthoDB" id="10256829at2759"/>
<comment type="caution">
    <text evidence="2">The sequence shown here is derived from an EMBL/GenBank/DDBJ whole genome shotgun (WGS) entry which is preliminary data.</text>
</comment>
<sequence length="892" mass="99499">MINSILNFVFPVSLCKNQFKMRLKISAGIAILICFQISTAQENAQTRIPQTLMVCYQDREIHERDNRLPSNINMLIELIRKVEDTPGINLDIRQMALALIHRFRLDGIERAPGVTNVGVTPFSPSGFQFSKHRLLLSRLLPGNAINFPNGTLTIPEQCALHFMLSHSIETQVRNDEAQRCGQLAPLRAMRIPRDVREPRGVPYKSNFKGDVELMEELNDYQHRAHKRSGNLQVDGDYPEAAGEEPVAEEDTPERAGENEFEDGDPIEQEEVDTTFVGTQTNVISQCPVENGAIRTTWGAVSGGPVISGIAAGIDQQNIPIANLLAISRVRNQQYARQAQMPLVDNRWAATLSGDLAEVALLQGPMLPQVAVGAIGGWNSTFLPRWYFLSQRDRFEMTDAEIRGGLDGLILATNIVNFRNQAPTLRLSQLLDMYYSQRGVFTSTFRACNRRALFTEVAPVSIMQQQATAFGLVLDREMQLRFTLSDVAIQQFSNDAVQSLSTYIPNSLGDLSCESTSITPTDQTIWRTSARIFIYVDTTWTFLQISPVISFLLENLDVNRFGTTYTLMNAMNGAVIVSSTNVMRDFYTLYNNTLHQQHPPGVSLPTILASVRNQTTTIMNEERANSSVGGQSMITLVIANTAGVNEADSNFAFEQILLMREQVPDMTLLYLAGGTASRFNRFARTPSTDVFQLTLGTGASPITASVNPLIQRIQRVPRRIINHRCGADWWSDEWGGNSMNGYVERGGIVFYRLHPNYFFRRGSNRRVRIQGHGYAPITVCHSRWTELPRQNGTNQSSDVTCQQVDSQTVEIQLDNSCDGQFLIQNCPPVFISVEGILSTAVPTFRCIDDSECRFPDSLRFGINHENLGCFSSSGRLIGAISLIILSIFLGINL</sequence>
<evidence type="ECO:0000313" key="2">
    <source>
        <dbReference type="EMBL" id="KAJ6645660.1"/>
    </source>
</evidence>
<dbReference type="AlphaFoldDB" id="A0A9Q0N8G6"/>
<proteinExistence type="predicted"/>
<name>A0A9Q0N8G6_9DIPT</name>
<organism evidence="2 3">
    <name type="scientific">Pseudolycoriella hygida</name>
    <dbReference type="NCBI Taxonomy" id="35572"/>
    <lineage>
        <taxon>Eukaryota</taxon>
        <taxon>Metazoa</taxon>
        <taxon>Ecdysozoa</taxon>
        <taxon>Arthropoda</taxon>
        <taxon>Hexapoda</taxon>
        <taxon>Insecta</taxon>
        <taxon>Pterygota</taxon>
        <taxon>Neoptera</taxon>
        <taxon>Endopterygota</taxon>
        <taxon>Diptera</taxon>
        <taxon>Nematocera</taxon>
        <taxon>Sciaroidea</taxon>
        <taxon>Sciaridae</taxon>
        <taxon>Pseudolycoriella</taxon>
    </lineage>
</organism>
<protein>
    <submittedName>
        <fullName evidence="2">Uncharacterized protein</fullName>
    </submittedName>
</protein>
<reference evidence="2" key="1">
    <citation type="submission" date="2022-07" db="EMBL/GenBank/DDBJ databases">
        <authorList>
            <person name="Trinca V."/>
            <person name="Uliana J.V.C."/>
            <person name="Torres T.T."/>
            <person name="Ward R.J."/>
            <person name="Monesi N."/>
        </authorList>
    </citation>
    <scope>NUCLEOTIDE SEQUENCE</scope>
    <source>
        <strain evidence="2">HSMRA1968</strain>
        <tissue evidence="2">Whole embryos</tissue>
    </source>
</reference>
<dbReference type="Proteomes" id="UP001151699">
    <property type="component" value="Chromosome A"/>
</dbReference>
<accession>A0A9Q0N8G6</accession>
<evidence type="ECO:0000256" key="1">
    <source>
        <dbReference type="SAM" id="MobiDB-lite"/>
    </source>
</evidence>
<evidence type="ECO:0000313" key="3">
    <source>
        <dbReference type="Proteomes" id="UP001151699"/>
    </source>
</evidence>
<keyword evidence="3" id="KW-1185">Reference proteome</keyword>
<feature type="compositionally biased region" description="Acidic residues" evidence="1">
    <location>
        <begin position="241"/>
        <end position="251"/>
    </location>
</feature>
<feature type="region of interest" description="Disordered" evidence="1">
    <location>
        <begin position="226"/>
        <end position="266"/>
    </location>
</feature>